<evidence type="ECO:0000313" key="4">
    <source>
        <dbReference type="Proteomes" id="UP000681340"/>
    </source>
</evidence>
<dbReference type="InterPro" id="IPR024628">
    <property type="entry name" value="Sulfotransferase_Stf0_dom"/>
</dbReference>
<dbReference type="Proteomes" id="UP000681340">
    <property type="component" value="Unassembled WGS sequence"/>
</dbReference>
<protein>
    <recommendedName>
        <fullName evidence="1">Trehalose 2-sulfotransferase</fullName>
    </recommendedName>
</protein>
<dbReference type="PIRSF" id="PIRSF021497">
    <property type="entry name" value="Sulphotransferase_Stf0"/>
    <property type="match status" value="1"/>
</dbReference>
<comment type="caution">
    <text evidence="3">The sequence shown here is derived from an EMBL/GenBank/DDBJ whole genome shotgun (WGS) entry which is preliminary data.</text>
</comment>
<sequence>MTESYFVCATPRTGSSLLLGLLASTGLAGTPESYFRQPDEQLWADRWKIPGPADPAFEYRAFVRAAVGAGTTPNGVFGAKLMWGTLDRLVAQLAPSTEGHDLAVLEAAFGPVRFVYLRREDELAQAVSWLRAEQTRTWKAGDPGGTAAEPHYDKAGITSLLDTVADHNAAWRAWFTRYGVAPHEITYEQLTADLIGTTRGVLSYLGLDPDAGRPIQPRHRRQGDQLNEQWAARYRAEIAR</sequence>
<keyword evidence="1" id="KW-0808">Transferase</keyword>
<dbReference type="InterPro" id="IPR027417">
    <property type="entry name" value="P-loop_NTPase"/>
</dbReference>
<keyword evidence="4" id="KW-1185">Reference proteome</keyword>
<dbReference type="GO" id="GO:0016740">
    <property type="term" value="F:transferase activity"/>
    <property type="evidence" value="ECO:0007669"/>
    <property type="project" value="UniProtKB-UniRule"/>
</dbReference>
<dbReference type="EMBL" id="BOQL01000026">
    <property type="protein sequence ID" value="GIM69145.1"/>
    <property type="molecule type" value="Genomic_DNA"/>
</dbReference>
<comment type="catalytic activity">
    <reaction evidence="1">
        <text>alpha,alpha-trehalose + 3'-phosphoadenylyl sulfate = 2-O-sulfo-alpha,alpha-trehalose + adenosine 3',5'-bisphosphate + H(+)</text>
        <dbReference type="Rhea" id="RHEA:41608"/>
        <dbReference type="ChEBI" id="CHEBI:15378"/>
        <dbReference type="ChEBI" id="CHEBI:16551"/>
        <dbReference type="ChEBI" id="CHEBI:58339"/>
        <dbReference type="ChEBI" id="CHEBI:58343"/>
        <dbReference type="ChEBI" id="CHEBI:60091"/>
        <dbReference type="EC" id="2.8.2.37"/>
    </reaction>
</comment>
<gene>
    <name evidence="3" type="primary">stf0</name>
    <name evidence="3" type="ORF">Aau02nite_34860</name>
</gene>
<dbReference type="SUPFAM" id="SSF52540">
    <property type="entry name" value="P-loop containing nucleoside triphosphate hydrolases"/>
    <property type="match status" value="1"/>
</dbReference>
<name>A0A919SDP5_9ACTN</name>
<accession>A0A919SDP5</accession>
<organism evidence="3 4">
    <name type="scientific">Actinoplanes auranticolor</name>
    <dbReference type="NCBI Taxonomy" id="47988"/>
    <lineage>
        <taxon>Bacteria</taxon>
        <taxon>Bacillati</taxon>
        <taxon>Actinomycetota</taxon>
        <taxon>Actinomycetes</taxon>
        <taxon>Micromonosporales</taxon>
        <taxon>Micromonosporaceae</taxon>
        <taxon>Actinoplanes</taxon>
    </lineage>
</organism>
<proteinExistence type="inferred from homology"/>
<dbReference type="Gene3D" id="3.40.50.300">
    <property type="entry name" value="P-loop containing nucleotide triphosphate hydrolases"/>
    <property type="match status" value="1"/>
</dbReference>
<evidence type="ECO:0000259" key="2">
    <source>
        <dbReference type="Pfam" id="PF09037"/>
    </source>
</evidence>
<keyword evidence="1" id="KW-0119">Carbohydrate metabolism</keyword>
<dbReference type="InterPro" id="IPR015124">
    <property type="entry name" value="Stf0"/>
</dbReference>
<comment type="function">
    <text evidence="1">Catalyzes the sulfuryl group transfer from 3'-phosphoadenosine-5'-phosphosulfate (PAPS) to trehalose, leading to trehalose-2-sulfate (T2S).</text>
</comment>
<evidence type="ECO:0000313" key="3">
    <source>
        <dbReference type="EMBL" id="GIM69145.1"/>
    </source>
</evidence>
<comment type="similarity">
    <text evidence="1">Belongs to the Stf0 sulfotransferase family.</text>
</comment>
<feature type="domain" description="Sulphotransferase Stf0" evidence="2">
    <location>
        <begin position="4"/>
        <end position="237"/>
    </location>
</feature>
<evidence type="ECO:0000256" key="1">
    <source>
        <dbReference type="PIRNR" id="PIRNR021497"/>
    </source>
</evidence>
<dbReference type="Pfam" id="PF09037">
    <property type="entry name" value="Sulphotransf"/>
    <property type="match status" value="1"/>
</dbReference>
<reference evidence="3" key="1">
    <citation type="submission" date="2021-03" db="EMBL/GenBank/DDBJ databases">
        <title>Whole genome shotgun sequence of Actinoplanes auranticolor NBRC 12245.</title>
        <authorList>
            <person name="Komaki H."/>
            <person name="Tamura T."/>
        </authorList>
    </citation>
    <scope>NUCLEOTIDE SEQUENCE</scope>
    <source>
        <strain evidence="3">NBRC 12245</strain>
    </source>
</reference>
<dbReference type="AlphaFoldDB" id="A0A919SDP5"/>
<dbReference type="RefSeq" id="WP_212989442.1">
    <property type="nucleotide sequence ID" value="NZ_BAABEA010000008.1"/>
</dbReference>
<comment type="pathway">
    <text evidence="1">Glycolipid metabolism.</text>
</comment>